<organism evidence="2 3">
    <name type="scientific">Portunus trituberculatus</name>
    <name type="common">Swimming crab</name>
    <name type="synonym">Neptunus trituberculatus</name>
    <dbReference type="NCBI Taxonomy" id="210409"/>
    <lineage>
        <taxon>Eukaryota</taxon>
        <taxon>Metazoa</taxon>
        <taxon>Ecdysozoa</taxon>
        <taxon>Arthropoda</taxon>
        <taxon>Crustacea</taxon>
        <taxon>Multicrustacea</taxon>
        <taxon>Malacostraca</taxon>
        <taxon>Eumalacostraca</taxon>
        <taxon>Eucarida</taxon>
        <taxon>Decapoda</taxon>
        <taxon>Pleocyemata</taxon>
        <taxon>Brachyura</taxon>
        <taxon>Eubrachyura</taxon>
        <taxon>Portunoidea</taxon>
        <taxon>Portunidae</taxon>
        <taxon>Portuninae</taxon>
        <taxon>Portunus</taxon>
    </lineage>
</organism>
<feature type="coiled-coil region" evidence="1">
    <location>
        <begin position="17"/>
        <end position="74"/>
    </location>
</feature>
<reference evidence="2 3" key="1">
    <citation type="submission" date="2019-05" db="EMBL/GenBank/DDBJ databases">
        <title>Another draft genome of Portunus trituberculatus and its Hox gene families provides insights of decapod evolution.</title>
        <authorList>
            <person name="Jeong J.-H."/>
            <person name="Song I."/>
            <person name="Kim S."/>
            <person name="Choi T."/>
            <person name="Kim D."/>
            <person name="Ryu S."/>
            <person name="Kim W."/>
        </authorList>
    </citation>
    <scope>NUCLEOTIDE SEQUENCE [LARGE SCALE GENOMIC DNA]</scope>
    <source>
        <tissue evidence="2">Muscle</tissue>
    </source>
</reference>
<name>A0A5B7ENP3_PORTR</name>
<accession>A0A5B7ENP3</accession>
<sequence>MDDGVKSHSEKADIWQIQEMEDVKFTLQSEMQAMQDEGQQYTDESTVSIKKEQKENWKEKCEDMTDLRQKLEALAQVVPIGRQELRTNKPSRKK</sequence>
<dbReference type="EMBL" id="VSRR010003187">
    <property type="protein sequence ID" value="MPC35045.1"/>
    <property type="molecule type" value="Genomic_DNA"/>
</dbReference>
<keyword evidence="1" id="KW-0175">Coiled coil</keyword>
<protein>
    <submittedName>
        <fullName evidence="2">Uncharacterized protein</fullName>
    </submittedName>
</protein>
<proteinExistence type="predicted"/>
<evidence type="ECO:0000256" key="1">
    <source>
        <dbReference type="SAM" id="Coils"/>
    </source>
</evidence>
<keyword evidence="3" id="KW-1185">Reference proteome</keyword>
<evidence type="ECO:0000313" key="3">
    <source>
        <dbReference type="Proteomes" id="UP000324222"/>
    </source>
</evidence>
<gene>
    <name evidence="2" type="ORF">E2C01_028454</name>
</gene>
<evidence type="ECO:0000313" key="2">
    <source>
        <dbReference type="EMBL" id="MPC35045.1"/>
    </source>
</evidence>
<dbReference type="AlphaFoldDB" id="A0A5B7ENP3"/>
<comment type="caution">
    <text evidence="2">The sequence shown here is derived from an EMBL/GenBank/DDBJ whole genome shotgun (WGS) entry which is preliminary data.</text>
</comment>
<dbReference type="Proteomes" id="UP000324222">
    <property type="component" value="Unassembled WGS sequence"/>
</dbReference>